<reference evidence="5 6" key="1">
    <citation type="submission" date="2010-12" db="EMBL/GenBank/DDBJ databases">
        <authorList>
            <person name="Muzny D."/>
            <person name="Qin X."/>
            <person name="Buhay C."/>
            <person name="Dugan-Rocha S."/>
            <person name="Ding Y."/>
            <person name="Chen G."/>
            <person name="Hawes A."/>
            <person name="Holder M."/>
            <person name="Jhangiani S."/>
            <person name="Johnson A."/>
            <person name="Khan Z."/>
            <person name="Li Z."/>
            <person name="Liu W."/>
            <person name="Liu X."/>
            <person name="Perez L."/>
            <person name="Shen H."/>
            <person name="Wang Q."/>
            <person name="Watt J."/>
            <person name="Xi L."/>
            <person name="Xin Y."/>
            <person name="Zhou J."/>
            <person name="Deng J."/>
            <person name="Jiang H."/>
            <person name="Liu Y."/>
            <person name="Qu J."/>
            <person name="Song X.-Z."/>
            <person name="Zhang L."/>
            <person name="Villasana D."/>
            <person name="Johnson A."/>
            <person name="Liu J."/>
            <person name="Liyanage D."/>
            <person name="Lorensuhewa L."/>
            <person name="Robinson T."/>
            <person name="Song A."/>
            <person name="Song B.-B."/>
            <person name="Dinh H."/>
            <person name="Thornton R."/>
            <person name="Coyle M."/>
            <person name="Francisco L."/>
            <person name="Jackson L."/>
            <person name="Javaid M."/>
            <person name="Korchina V."/>
            <person name="Kovar C."/>
            <person name="Mata R."/>
            <person name="Mathew T."/>
            <person name="Ngo R."/>
            <person name="Nguyen L."/>
            <person name="Nguyen N."/>
            <person name="Okwuonu G."/>
            <person name="Ongeri F."/>
            <person name="Pham C."/>
            <person name="Simmons D."/>
            <person name="Wilczek-Boney K."/>
            <person name="Hale W."/>
            <person name="Jakkamsetti A."/>
            <person name="Pham P."/>
            <person name="Ruth R."/>
            <person name="San Lucas F."/>
            <person name="Warren J."/>
            <person name="Zhang J."/>
            <person name="Zhao Z."/>
            <person name="Zhou C."/>
            <person name="Zhu D."/>
            <person name="Lee S."/>
            <person name="Bess C."/>
            <person name="Blankenburg K."/>
            <person name="Forbes L."/>
            <person name="Fu Q."/>
            <person name="Gubbala S."/>
            <person name="Hirani K."/>
            <person name="Jayaseelan J.C."/>
            <person name="Lara F."/>
            <person name="Munidasa M."/>
            <person name="Palculict T."/>
            <person name="Patil S."/>
            <person name="Pu L.-L."/>
            <person name="Saada N."/>
            <person name="Tang L."/>
            <person name="Weissenberger G."/>
            <person name="Zhu Y."/>
            <person name="Hemphill L."/>
            <person name="Shang Y."/>
            <person name="Youmans B."/>
            <person name="Ayvaz T."/>
            <person name="Ross M."/>
            <person name="Santibanez J."/>
            <person name="Aqrawi P."/>
            <person name="Gross S."/>
            <person name="Joshi V."/>
            <person name="Fowler G."/>
            <person name="Nazareth L."/>
            <person name="Reid J."/>
            <person name="Worley K."/>
            <person name="Petrosino J."/>
            <person name="Highlander S."/>
            <person name="Gibbs R."/>
        </authorList>
    </citation>
    <scope>NUCLEOTIDE SEQUENCE [LARGE SCALE GENOMIC DNA]</scope>
    <source>
        <strain evidence="5 6">DSM 10105</strain>
    </source>
</reference>
<organism evidence="5 6">
    <name type="scientific">Parascardovia denticolens DSM 10105 = JCM 12538</name>
    <dbReference type="NCBI Taxonomy" id="864564"/>
    <lineage>
        <taxon>Bacteria</taxon>
        <taxon>Bacillati</taxon>
        <taxon>Actinomycetota</taxon>
        <taxon>Actinomycetes</taxon>
        <taxon>Bifidobacteriales</taxon>
        <taxon>Bifidobacteriaceae</taxon>
        <taxon>Parascardovia</taxon>
    </lineage>
</organism>
<dbReference type="RefSeq" id="WP_006290170.1">
    <property type="nucleotide sequence ID" value="NZ_AP012333.1"/>
</dbReference>
<evidence type="ECO:0000256" key="1">
    <source>
        <dbReference type="ARBA" id="ARBA00022448"/>
    </source>
</evidence>
<dbReference type="GO" id="GO:0022857">
    <property type="term" value="F:transmembrane transporter activity"/>
    <property type="evidence" value="ECO:0007669"/>
    <property type="project" value="TreeGrafter"/>
</dbReference>
<dbReference type="GO" id="GO:0016887">
    <property type="term" value="F:ATP hydrolysis activity"/>
    <property type="evidence" value="ECO:0007669"/>
    <property type="project" value="InterPro"/>
</dbReference>
<evidence type="ECO:0000313" key="6">
    <source>
        <dbReference type="Proteomes" id="UP000004946"/>
    </source>
</evidence>
<dbReference type="InterPro" id="IPR015854">
    <property type="entry name" value="ABC_transpr_LolD-like"/>
</dbReference>
<evidence type="ECO:0000256" key="2">
    <source>
        <dbReference type="ARBA" id="ARBA00022741"/>
    </source>
</evidence>
<keyword evidence="1" id="KW-0813">Transport</keyword>
<keyword evidence="2" id="KW-0547">Nucleotide-binding</keyword>
<dbReference type="Pfam" id="PF00005">
    <property type="entry name" value="ABC_tran"/>
    <property type="match status" value="1"/>
</dbReference>
<dbReference type="InterPro" id="IPR027417">
    <property type="entry name" value="P-loop_NTPase"/>
</dbReference>
<evidence type="ECO:0000256" key="3">
    <source>
        <dbReference type="ARBA" id="ARBA00022840"/>
    </source>
</evidence>
<dbReference type="InterPro" id="IPR017871">
    <property type="entry name" value="ABC_transporter-like_CS"/>
</dbReference>
<dbReference type="GO" id="GO:0005524">
    <property type="term" value="F:ATP binding"/>
    <property type="evidence" value="ECO:0007669"/>
    <property type="project" value="UniProtKB-KW"/>
</dbReference>
<dbReference type="PROSITE" id="PS50893">
    <property type="entry name" value="ABC_TRANSPORTER_2"/>
    <property type="match status" value="1"/>
</dbReference>
<name>E6K0L4_PARDN</name>
<dbReference type="Proteomes" id="UP000004946">
    <property type="component" value="Chromosome"/>
</dbReference>
<dbReference type="FunFam" id="3.40.50.300:FF:000032">
    <property type="entry name" value="Export ABC transporter ATP-binding protein"/>
    <property type="match status" value="1"/>
</dbReference>
<evidence type="ECO:0000313" key="5">
    <source>
        <dbReference type="EMBL" id="EFT83352.1"/>
    </source>
</evidence>
<protein>
    <submittedName>
        <fullName evidence="5">ABC transporter, ATP-binding protein</fullName>
    </submittedName>
</protein>
<dbReference type="GO" id="GO:0098796">
    <property type="term" value="C:membrane protein complex"/>
    <property type="evidence" value="ECO:0007669"/>
    <property type="project" value="UniProtKB-ARBA"/>
</dbReference>
<dbReference type="eggNOG" id="COG1136">
    <property type="taxonomic scope" value="Bacteria"/>
</dbReference>
<dbReference type="InterPro" id="IPR003439">
    <property type="entry name" value="ABC_transporter-like_ATP-bd"/>
</dbReference>
<feature type="domain" description="ABC transporter" evidence="4">
    <location>
        <begin position="21"/>
        <end position="255"/>
    </location>
</feature>
<sequence length="257" mass="27921">MAHMERIQSGNVDASGKPMMVEARGVSKSFLLGSGPSLVPVVREVDFRARTGEFVSIVGPSGSGKSTLLYCLSGLEKPTGGDVFLQGISLTGLSKQNLSRLRRHSVGFIFQDYNLIDSLDVQANVELPLRFRKRFDRQGRKLVKETLERLGIQGLRRNYPADLSGGERQRVAIARAMVSRPQVLFVDEPSGALDSANTPTVFALLQEMAASGVTVVMVTHDLELAARTDRAAVLRDGRVRGVVDDPSVSRILGLMEG</sequence>
<gene>
    <name evidence="5" type="ORF">HMPREF0620_0357</name>
</gene>
<dbReference type="PANTHER" id="PTHR24220">
    <property type="entry name" value="IMPORT ATP-BINDING PROTEIN"/>
    <property type="match status" value="1"/>
</dbReference>
<dbReference type="PROSITE" id="PS00211">
    <property type="entry name" value="ABC_TRANSPORTER_1"/>
    <property type="match status" value="1"/>
</dbReference>
<dbReference type="HOGENOM" id="CLU_000604_1_22_11"/>
<keyword evidence="6" id="KW-1185">Reference proteome</keyword>
<dbReference type="Gene3D" id="3.40.50.300">
    <property type="entry name" value="P-loop containing nucleotide triphosphate hydrolases"/>
    <property type="match status" value="1"/>
</dbReference>
<dbReference type="SMART" id="SM00382">
    <property type="entry name" value="AAA"/>
    <property type="match status" value="1"/>
</dbReference>
<dbReference type="SUPFAM" id="SSF52540">
    <property type="entry name" value="P-loop containing nucleoside triphosphate hydrolases"/>
    <property type="match status" value="1"/>
</dbReference>
<dbReference type="AlphaFoldDB" id="E6K0L4"/>
<dbReference type="CDD" id="cd03255">
    <property type="entry name" value="ABC_MJ0796_LolCDE_FtsE"/>
    <property type="match status" value="1"/>
</dbReference>
<proteinExistence type="predicted"/>
<dbReference type="EMBL" id="AEON01000001">
    <property type="protein sequence ID" value="EFT83352.1"/>
    <property type="molecule type" value="Genomic_DNA"/>
</dbReference>
<dbReference type="InterPro" id="IPR003593">
    <property type="entry name" value="AAA+_ATPase"/>
</dbReference>
<accession>E6K0L4</accession>
<evidence type="ECO:0000259" key="4">
    <source>
        <dbReference type="PROSITE" id="PS50893"/>
    </source>
</evidence>
<comment type="caution">
    <text evidence="5">The sequence shown here is derived from an EMBL/GenBank/DDBJ whole genome shotgun (WGS) entry which is preliminary data.</text>
</comment>
<keyword evidence="3 5" id="KW-0067">ATP-binding</keyword>
<dbReference type="InterPro" id="IPR017911">
    <property type="entry name" value="MacB-like_ATP-bd"/>
</dbReference>
<dbReference type="GO" id="GO:0005886">
    <property type="term" value="C:plasma membrane"/>
    <property type="evidence" value="ECO:0007669"/>
    <property type="project" value="TreeGrafter"/>
</dbReference>